<dbReference type="Proteomes" id="UP000190395">
    <property type="component" value="Unassembled WGS sequence"/>
</dbReference>
<name>A0A1T4QST5_9SPIR</name>
<protein>
    <submittedName>
        <fullName evidence="1">Uncharacterized protein</fullName>
    </submittedName>
</protein>
<gene>
    <name evidence="1" type="ORF">SAMN02745152_02101</name>
</gene>
<organism evidence="1 2">
    <name type="scientific">Treponema berlinense</name>
    <dbReference type="NCBI Taxonomy" id="225004"/>
    <lineage>
        <taxon>Bacteria</taxon>
        <taxon>Pseudomonadati</taxon>
        <taxon>Spirochaetota</taxon>
        <taxon>Spirochaetia</taxon>
        <taxon>Spirochaetales</taxon>
        <taxon>Treponemataceae</taxon>
        <taxon>Treponema</taxon>
    </lineage>
</organism>
<dbReference type="AlphaFoldDB" id="A0A1T4QST5"/>
<proteinExistence type="predicted"/>
<dbReference type="STRING" id="225004.SAMN02745152_02101"/>
<accession>A0A1T4QST5</accession>
<dbReference type="RefSeq" id="WP_078931833.1">
    <property type="nucleotide sequence ID" value="NZ_FUXC01000017.1"/>
</dbReference>
<evidence type="ECO:0000313" key="2">
    <source>
        <dbReference type="Proteomes" id="UP000190395"/>
    </source>
</evidence>
<keyword evidence="2" id="KW-1185">Reference proteome</keyword>
<evidence type="ECO:0000313" key="1">
    <source>
        <dbReference type="EMBL" id="SKA06843.1"/>
    </source>
</evidence>
<reference evidence="1 2" key="1">
    <citation type="submission" date="2017-02" db="EMBL/GenBank/DDBJ databases">
        <authorList>
            <person name="Peterson S.W."/>
        </authorList>
    </citation>
    <scope>NUCLEOTIDE SEQUENCE [LARGE SCALE GENOMIC DNA]</scope>
    <source>
        <strain evidence="1 2">ATCC BAA-909</strain>
    </source>
</reference>
<sequence length="73" mass="8329">MIFRKESVEATFSLDEKTNLRCIAKNIDEAKKMAEEYSGKKLVLTGWKIVLGRKDRGTILIVNKPCFAPKKVE</sequence>
<dbReference type="GeneID" id="303368313"/>
<dbReference type="EMBL" id="FUXC01000017">
    <property type="protein sequence ID" value="SKA06843.1"/>
    <property type="molecule type" value="Genomic_DNA"/>
</dbReference>